<dbReference type="OrthoDB" id="3356549at2759"/>
<evidence type="ECO:0000313" key="1">
    <source>
        <dbReference type="EMBL" id="MBW0499732.1"/>
    </source>
</evidence>
<organism evidence="1 2">
    <name type="scientific">Austropuccinia psidii MF-1</name>
    <dbReference type="NCBI Taxonomy" id="1389203"/>
    <lineage>
        <taxon>Eukaryota</taxon>
        <taxon>Fungi</taxon>
        <taxon>Dikarya</taxon>
        <taxon>Basidiomycota</taxon>
        <taxon>Pucciniomycotina</taxon>
        <taxon>Pucciniomycetes</taxon>
        <taxon>Pucciniales</taxon>
        <taxon>Sphaerophragmiaceae</taxon>
        <taxon>Austropuccinia</taxon>
    </lineage>
</organism>
<evidence type="ECO:0000313" key="2">
    <source>
        <dbReference type="Proteomes" id="UP000765509"/>
    </source>
</evidence>
<sequence>MIHERRYAKSTTCTLKVENPKKVHDATENFIAHSSFRKLDEKGTSQCAHIPESIQIERKIQAKFFSHGKPDRLLILKDVYSKVKKIKKDSLQGRRPIDALIDSLKKENLVWSSERDTEGQIYSLFCTHPLAINLLQRFPHFILMEHIYKSNQ</sequence>
<comment type="caution">
    <text evidence="1">The sequence shown here is derived from an EMBL/GenBank/DDBJ whole genome shotgun (WGS) entry which is preliminary data.</text>
</comment>
<reference evidence="1" key="1">
    <citation type="submission" date="2021-03" db="EMBL/GenBank/DDBJ databases">
        <title>Draft genome sequence of rust myrtle Austropuccinia psidii MF-1, a brazilian biotype.</title>
        <authorList>
            <person name="Quecine M.C."/>
            <person name="Pachon D.M.R."/>
            <person name="Bonatelli M.L."/>
            <person name="Correr F.H."/>
            <person name="Franceschini L.M."/>
            <person name="Leite T.F."/>
            <person name="Margarido G.R.A."/>
            <person name="Almeida C.A."/>
            <person name="Ferrarezi J.A."/>
            <person name="Labate C.A."/>
        </authorList>
    </citation>
    <scope>NUCLEOTIDE SEQUENCE</scope>
    <source>
        <strain evidence="1">MF-1</strain>
    </source>
</reference>
<proteinExistence type="predicted"/>
<name>A0A9Q3DCX2_9BASI</name>
<protein>
    <submittedName>
        <fullName evidence="1">Uncharacterized protein</fullName>
    </submittedName>
</protein>
<dbReference type="AlphaFoldDB" id="A0A9Q3DCX2"/>
<dbReference type="EMBL" id="AVOT02015420">
    <property type="protein sequence ID" value="MBW0499732.1"/>
    <property type="molecule type" value="Genomic_DNA"/>
</dbReference>
<gene>
    <name evidence="1" type="ORF">O181_039447</name>
</gene>
<dbReference type="Proteomes" id="UP000765509">
    <property type="component" value="Unassembled WGS sequence"/>
</dbReference>
<accession>A0A9Q3DCX2</accession>
<keyword evidence="2" id="KW-1185">Reference proteome</keyword>